<dbReference type="KEGG" id="llu:AKJ09_03578"/>
<feature type="signal peptide" evidence="1">
    <location>
        <begin position="1"/>
        <end position="22"/>
    </location>
</feature>
<dbReference type="STRING" id="1391654.AKJ09_03578"/>
<organism evidence="3 4">
    <name type="scientific">Labilithrix luteola</name>
    <dbReference type="NCBI Taxonomy" id="1391654"/>
    <lineage>
        <taxon>Bacteria</taxon>
        <taxon>Pseudomonadati</taxon>
        <taxon>Myxococcota</taxon>
        <taxon>Polyangia</taxon>
        <taxon>Polyangiales</taxon>
        <taxon>Labilitrichaceae</taxon>
        <taxon>Labilithrix</taxon>
    </lineage>
</organism>
<gene>
    <name evidence="3" type="ORF">AKJ09_03578</name>
</gene>
<feature type="domain" description="Sulfatase-modifying factor enzyme-like" evidence="2">
    <location>
        <begin position="105"/>
        <end position="243"/>
    </location>
</feature>
<dbReference type="SUPFAM" id="SSF56436">
    <property type="entry name" value="C-type lectin-like"/>
    <property type="match status" value="1"/>
</dbReference>
<dbReference type="Proteomes" id="UP000064967">
    <property type="component" value="Chromosome"/>
</dbReference>
<dbReference type="InterPro" id="IPR042095">
    <property type="entry name" value="SUMF_sf"/>
</dbReference>
<keyword evidence="1" id="KW-0732">Signal</keyword>
<evidence type="ECO:0000313" key="3">
    <source>
        <dbReference type="EMBL" id="AKU96914.1"/>
    </source>
</evidence>
<dbReference type="PROSITE" id="PS51257">
    <property type="entry name" value="PROKAR_LIPOPROTEIN"/>
    <property type="match status" value="1"/>
</dbReference>
<dbReference type="GO" id="GO:0016301">
    <property type="term" value="F:kinase activity"/>
    <property type="evidence" value="ECO:0007669"/>
    <property type="project" value="UniProtKB-KW"/>
</dbReference>
<proteinExistence type="predicted"/>
<evidence type="ECO:0000313" key="4">
    <source>
        <dbReference type="Proteomes" id="UP000064967"/>
    </source>
</evidence>
<dbReference type="RefSeq" id="WP_146648136.1">
    <property type="nucleotide sequence ID" value="NZ_CP012333.1"/>
</dbReference>
<dbReference type="InterPro" id="IPR005532">
    <property type="entry name" value="SUMF_dom"/>
</dbReference>
<reference evidence="3 4" key="1">
    <citation type="submission" date="2015-08" db="EMBL/GenBank/DDBJ databases">
        <authorList>
            <person name="Babu N.S."/>
            <person name="Beckwith C.J."/>
            <person name="Beseler K.G."/>
            <person name="Brison A."/>
            <person name="Carone J.V."/>
            <person name="Caskin T.P."/>
            <person name="Diamond M."/>
            <person name="Durham M.E."/>
            <person name="Foxe J.M."/>
            <person name="Go M."/>
            <person name="Henderson B.A."/>
            <person name="Jones I.B."/>
            <person name="McGettigan J.A."/>
            <person name="Micheletti S.J."/>
            <person name="Nasrallah M.E."/>
            <person name="Ortiz D."/>
            <person name="Piller C.R."/>
            <person name="Privatt S.R."/>
            <person name="Schneider S.L."/>
            <person name="Sharp S."/>
            <person name="Smith T.C."/>
            <person name="Stanton J.D."/>
            <person name="Ullery H.E."/>
            <person name="Wilson R.J."/>
            <person name="Serrano M.G."/>
            <person name="Buck G."/>
            <person name="Lee V."/>
            <person name="Wang Y."/>
            <person name="Carvalho R."/>
            <person name="Voegtly L."/>
            <person name="Shi R."/>
            <person name="Duckworth R."/>
            <person name="Johnson A."/>
            <person name="Loviza R."/>
            <person name="Walstead R."/>
            <person name="Shah Z."/>
            <person name="Kiflezghi M."/>
            <person name="Wade K."/>
            <person name="Ball S.L."/>
            <person name="Bradley K.W."/>
            <person name="Asai D.J."/>
            <person name="Bowman C.A."/>
            <person name="Russell D.A."/>
            <person name="Pope W.H."/>
            <person name="Jacobs-Sera D."/>
            <person name="Hendrix R.W."/>
            <person name="Hatfull G.F."/>
        </authorList>
    </citation>
    <scope>NUCLEOTIDE SEQUENCE [LARGE SCALE GENOMIC DNA]</scope>
    <source>
        <strain evidence="3 4">DSM 27648</strain>
    </source>
</reference>
<feature type="chain" id="PRO_5005466326" evidence="1">
    <location>
        <begin position="23"/>
        <end position="383"/>
    </location>
</feature>
<dbReference type="OrthoDB" id="5487137at2"/>
<dbReference type="Pfam" id="PF03781">
    <property type="entry name" value="FGE-sulfatase"/>
    <property type="match status" value="1"/>
</dbReference>
<protein>
    <submittedName>
        <fullName evidence="3">Serine/threonine kinase</fullName>
    </submittedName>
</protein>
<keyword evidence="3" id="KW-0808">Transferase</keyword>
<dbReference type="Gene3D" id="3.90.1580.10">
    <property type="entry name" value="paralog of FGE (formylglycine-generating enzyme)"/>
    <property type="match status" value="1"/>
</dbReference>
<name>A0A0K1PUV5_9BACT</name>
<dbReference type="InterPro" id="IPR016187">
    <property type="entry name" value="CTDL_fold"/>
</dbReference>
<evidence type="ECO:0000259" key="2">
    <source>
        <dbReference type="Pfam" id="PF03781"/>
    </source>
</evidence>
<evidence type="ECO:0000256" key="1">
    <source>
        <dbReference type="SAM" id="SignalP"/>
    </source>
</evidence>
<dbReference type="AlphaFoldDB" id="A0A0K1PUV5"/>
<keyword evidence="4" id="KW-1185">Reference proteome</keyword>
<dbReference type="PANTHER" id="PTHR23150">
    <property type="entry name" value="SULFATASE MODIFYING FACTOR 1, 2"/>
    <property type="match status" value="1"/>
</dbReference>
<dbReference type="GO" id="GO:0120147">
    <property type="term" value="F:formylglycine-generating oxidase activity"/>
    <property type="evidence" value="ECO:0007669"/>
    <property type="project" value="TreeGrafter"/>
</dbReference>
<keyword evidence="3" id="KW-0418">Kinase</keyword>
<dbReference type="PANTHER" id="PTHR23150:SF19">
    <property type="entry name" value="FORMYLGLYCINE-GENERATING ENZYME"/>
    <property type="match status" value="1"/>
</dbReference>
<dbReference type="InterPro" id="IPR051043">
    <property type="entry name" value="Sulfatase_Mod_Factor_Kinase"/>
</dbReference>
<dbReference type="EMBL" id="CP012333">
    <property type="protein sequence ID" value="AKU96914.1"/>
    <property type="molecule type" value="Genomic_DNA"/>
</dbReference>
<sequence length="383" mass="40536">MTLSFRSMTPALFGVVSLLVVACKRTPAPATDAGAGAGVILPPRSSMDAGGVPRPGMVWIPAGTLRAGTPVERIPRVPDEELPGVPLEMGGFYIDTLPWPNEPGAIPTSNVTRDEAAALCATKGKRLCTELEWERACKGEGNGAYEYGDAYRAAACGTGVTAEEAARRPTGEHAQCKSSFGVSDMHGGVWEWTDSAWARGNKDSSLGVLRGGNAVAGELVGRCSNAIGRATTKKSPTMGLRCCAGAKNEAKVDLTLKGQPVIEQIGHLDELHDAWEPTLREAIGTAANHITRAYRWVPVPNEELLLIVGCNTVAPVTCSIAIARDGTSKSIVASAEIGRTTPDVLRLGDVRHLRVRGLDVRGTFGRDVTYVYGNVDVADVRRP</sequence>
<accession>A0A0K1PUV5</accession>